<keyword evidence="1" id="KW-0001">2Fe-2S</keyword>
<dbReference type="GO" id="GO:0051537">
    <property type="term" value="F:2 iron, 2 sulfur cluster binding"/>
    <property type="evidence" value="ECO:0007669"/>
    <property type="project" value="UniProtKB-KW"/>
</dbReference>
<evidence type="ECO:0000256" key="3">
    <source>
        <dbReference type="ARBA" id="ARBA00023004"/>
    </source>
</evidence>
<dbReference type="InterPro" id="IPR017941">
    <property type="entry name" value="Rieske_2Fe-2S"/>
</dbReference>
<evidence type="ECO:0000256" key="4">
    <source>
        <dbReference type="ARBA" id="ARBA00023014"/>
    </source>
</evidence>
<feature type="domain" description="Rieske" evidence="5">
    <location>
        <begin position="487"/>
        <end position="570"/>
    </location>
</feature>
<dbReference type="OrthoDB" id="429143at2759"/>
<reference evidence="6" key="1">
    <citation type="submission" date="2019-04" db="EMBL/GenBank/DDBJ databases">
        <title>Friends and foes A comparative genomics studyof 23 Aspergillus species from section Flavi.</title>
        <authorList>
            <consortium name="DOE Joint Genome Institute"/>
            <person name="Kjaerbolling I."/>
            <person name="Vesth T."/>
            <person name="Frisvad J.C."/>
            <person name="Nybo J.L."/>
            <person name="Theobald S."/>
            <person name="Kildgaard S."/>
            <person name="Isbrandt T."/>
            <person name="Kuo A."/>
            <person name="Sato A."/>
            <person name="Lyhne E.K."/>
            <person name="Kogle M.E."/>
            <person name="Wiebenga A."/>
            <person name="Kun R.S."/>
            <person name="Lubbers R.J."/>
            <person name="Makela M.R."/>
            <person name="Barry K."/>
            <person name="Chovatia M."/>
            <person name="Clum A."/>
            <person name="Daum C."/>
            <person name="Haridas S."/>
            <person name="He G."/>
            <person name="LaButti K."/>
            <person name="Lipzen A."/>
            <person name="Mondo S."/>
            <person name="Riley R."/>
            <person name="Salamov A."/>
            <person name="Simmons B.A."/>
            <person name="Magnuson J.K."/>
            <person name="Henrissat B."/>
            <person name="Mortensen U.H."/>
            <person name="Larsen T.O."/>
            <person name="Devries R.P."/>
            <person name="Grigoriev I.V."/>
            <person name="Machida M."/>
            <person name="Baker S.E."/>
            <person name="Andersen M.R."/>
        </authorList>
    </citation>
    <scope>NUCLEOTIDE SEQUENCE [LARGE SCALE GENOMIC DNA]</scope>
    <source>
        <strain evidence="6">IBT 14317</strain>
    </source>
</reference>
<keyword evidence="3" id="KW-0408">Iron</keyword>
<gene>
    <name evidence="6" type="ORF">BDV23DRAFT_153151</name>
</gene>
<evidence type="ECO:0000256" key="2">
    <source>
        <dbReference type="ARBA" id="ARBA00022723"/>
    </source>
</evidence>
<dbReference type="Gene3D" id="2.102.10.10">
    <property type="entry name" value="Rieske [2Fe-2S] iron-sulphur domain"/>
    <property type="match status" value="1"/>
</dbReference>
<accession>A0A5N7CBI7</accession>
<dbReference type="Gene3D" id="3.50.50.60">
    <property type="entry name" value="FAD/NAD(P)-binding domain"/>
    <property type="match status" value="1"/>
</dbReference>
<dbReference type="Pfam" id="PF01266">
    <property type="entry name" value="DAO"/>
    <property type="match status" value="1"/>
</dbReference>
<dbReference type="InterPro" id="IPR006076">
    <property type="entry name" value="FAD-dep_OxRdtase"/>
</dbReference>
<name>A0A5N7CBI7_PETAA</name>
<dbReference type="AlphaFoldDB" id="A0A5N7CBI7"/>
<dbReference type="InterPro" id="IPR036922">
    <property type="entry name" value="Rieske_2Fe-2S_sf"/>
</dbReference>
<dbReference type="FunFam" id="2.102.10.10:FF:000014">
    <property type="entry name" value="Oxidoreductase, FAD dependent"/>
    <property type="match status" value="1"/>
</dbReference>
<keyword evidence="4" id="KW-0411">Iron-sulfur</keyword>
<dbReference type="SUPFAM" id="SSF51905">
    <property type="entry name" value="FAD/NAD(P)-binding domain"/>
    <property type="match status" value="1"/>
</dbReference>
<dbReference type="InterPro" id="IPR036188">
    <property type="entry name" value="FAD/NAD-bd_sf"/>
</dbReference>
<dbReference type="CDD" id="cd03477">
    <property type="entry name" value="Rieske_YhfW_C"/>
    <property type="match status" value="1"/>
</dbReference>
<dbReference type="PROSITE" id="PS51296">
    <property type="entry name" value="RIESKE"/>
    <property type="match status" value="1"/>
</dbReference>
<dbReference type="PANTHER" id="PTHR13847:SF281">
    <property type="entry name" value="FAD DEPENDENT OXIDOREDUCTASE DOMAIN-CONTAINING PROTEIN"/>
    <property type="match status" value="1"/>
</dbReference>
<sequence length="584" mass="65058">MFSGLYIRRLTLQVCKPSQRALTTHQFTGRPSLHLTIYSRPMATIAKPEQWMNTSGETTPVWVHRMPFSKYPRFEPLKQDIKTDVCIVGSGIAGISVAYELVTRGKKVTMIEARNVLSGESGRTSGHLSNALDDGYANIAKKHGAHGAKIAADSHTWAIDRAACIAKKLNIDCEFRYLPAIEISQYPRGDRRHDKEVSGLQEEVKAATQAGVHATYREGLAVQGWDAGPDQRDGALFSGQATFHPTKYLVGVLEWLRDHPNFQCFTHTRMMSVEEKDLVQVRTANGYTITASDVIEATCVPLQKLSVIAEMEYMRTYCIAIRVPKGSIEDCLLYDEAEEYKYVRFTHCDEKDDYLVIGGCDHKVGQDQVAGRFEELESWVRERFTRAGSVDYKWSGQIFEPVDYMAFIGKNQGMNHTYVVTGDSGNGLTHGILAGKLIADEIEGIENPWASLYNPNRLISIAKSLPSMLGHDMQINTQYKRYLQSDIKDIEDLGLGTGGVLHDSMATAPVAVYKDGEGQTHRFSAVCPHMKAVVSWNDAEKSWDCPVHGSRFSCDGVCVEGPAKSNLKPLDDFSKTRQQAQEAL</sequence>
<evidence type="ECO:0000256" key="1">
    <source>
        <dbReference type="ARBA" id="ARBA00022714"/>
    </source>
</evidence>
<dbReference type="Gene3D" id="3.30.9.10">
    <property type="entry name" value="D-Amino Acid Oxidase, subunit A, domain 2"/>
    <property type="match status" value="1"/>
</dbReference>
<dbReference type="InterPro" id="IPR038010">
    <property type="entry name" value="YhfW_C"/>
</dbReference>
<dbReference type="GO" id="GO:0005737">
    <property type="term" value="C:cytoplasm"/>
    <property type="evidence" value="ECO:0007669"/>
    <property type="project" value="TreeGrafter"/>
</dbReference>
<proteinExistence type="predicted"/>
<dbReference type="Pfam" id="PF00355">
    <property type="entry name" value="Rieske"/>
    <property type="match status" value="1"/>
</dbReference>
<protein>
    <submittedName>
        <fullName evidence="6">FAD dependent oxidoreductase-domain-containing protein</fullName>
    </submittedName>
</protein>
<dbReference type="EMBL" id="ML735245">
    <property type="protein sequence ID" value="KAE8391495.1"/>
    <property type="molecule type" value="Genomic_DNA"/>
</dbReference>
<organism evidence="6">
    <name type="scientific">Petromyces alliaceus</name>
    <name type="common">Aspergillus alliaceus</name>
    <dbReference type="NCBI Taxonomy" id="209559"/>
    <lineage>
        <taxon>Eukaryota</taxon>
        <taxon>Fungi</taxon>
        <taxon>Dikarya</taxon>
        <taxon>Ascomycota</taxon>
        <taxon>Pezizomycotina</taxon>
        <taxon>Eurotiomycetes</taxon>
        <taxon>Eurotiomycetidae</taxon>
        <taxon>Eurotiales</taxon>
        <taxon>Aspergillaceae</taxon>
        <taxon>Aspergillus</taxon>
        <taxon>Aspergillus subgen. Circumdati</taxon>
    </lineage>
</organism>
<evidence type="ECO:0000313" key="6">
    <source>
        <dbReference type="EMBL" id="KAE8391495.1"/>
    </source>
</evidence>
<dbReference type="GO" id="GO:0046872">
    <property type="term" value="F:metal ion binding"/>
    <property type="evidence" value="ECO:0007669"/>
    <property type="project" value="UniProtKB-KW"/>
</dbReference>
<dbReference type="PANTHER" id="PTHR13847">
    <property type="entry name" value="SARCOSINE DEHYDROGENASE-RELATED"/>
    <property type="match status" value="1"/>
</dbReference>
<dbReference type="SUPFAM" id="SSF50022">
    <property type="entry name" value="ISP domain"/>
    <property type="match status" value="1"/>
</dbReference>
<evidence type="ECO:0000259" key="5">
    <source>
        <dbReference type="PROSITE" id="PS51296"/>
    </source>
</evidence>
<keyword evidence="2" id="KW-0479">Metal-binding</keyword>
<dbReference type="Proteomes" id="UP000326877">
    <property type="component" value="Unassembled WGS sequence"/>
</dbReference>